<keyword evidence="1" id="KW-0472">Membrane</keyword>
<dbReference type="OrthoDB" id="7173378at2"/>
<keyword evidence="1" id="KW-0812">Transmembrane</keyword>
<dbReference type="AlphaFoldDB" id="A0A364K0A7"/>
<dbReference type="Proteomes" id="UP000249453">
    <property type="component" value="Unassembled WGS sequence"/>
</dbReference>
<feature type="transmembrane region" description="Helical" evidence="1">
    <location>
        <begin position="101"/>
        <end position="121"/>
    </location>
</feature>
<evidence type="ECO:0000256" key="1">
    <source>
        <dbReference type="SAM" id="Phobius"/>
    </source>
</evidence>
<feature type="transmembrane region" description="Helical" evidence="1">
    <location>
        <begin position="12"/>
        <end position="32"/>
    </location>
</feature>
<organism evidence="2 3">
    <name type="scientific">Falsochrobactrum ovis</name>
    <dbReference type="NCBI Taxonomy" id="1293442"/>
    <lineage>
        <taxon>Bacteria</taxon>
        <taxon>Pseudomonadati</taxon>
        <taxon>Pseudomonadota</taxon>
        <taxon>Alphaproteobacteria</taxon>
        <taxon>Hyphomicrobiales</taxon>
        <taxon>Brucellaceae</taxon>
        <taxon>Falsochrobactrum</taxon>
    </lineage>
</organism>
<evidence type="ECO:0000313" key="2">
    <source>
        <dbReference type="EMBL" id="RAK34398.1"/>
    </source>
</evidence>
<sequence length="125" mass="12798">MISDKNDPRAPNILLSTLGGVCGALAIIAYAASAHSGASQLGIIAPLLLGHAPALLVLSIFAPLSRAALLGGVLLIVGLMLFCGSLLYLELIGNRLFPYSAPLGGILMIIGWLTASATGWFSKKA</sequence>
<protein>
    <submittedName>
        <fullName evidence="2">Uncharacterized membrane protein YgdD (TMEM256/DUF423 family)</fullName>
    </submittedName>
</protein>
<dbReference type="Pfam" id="PF04241">
    <property type="entry name" value="DUF423"/>
    <property type="match status" value="1"/>
</dbReference>
<feature type="transmembrane region" description="Helical" evidence="1">
    <location>
        <begin position="68"/>
        <end position="89"/>
    </location>
</feature>
<proteinExistence type="predicted"/>
<accession>A0A364K0A7</accession>
<name>A0A364K0A7_9HYPH</name>
<dbReference type="RefSeq" id="WP_111574276.1">
    <property type="nucleotide sequence ID" value="NZ_JBHEEY010000001.1"/>
</dbReference>
<gene>
    <name evidence="2" type="ORF">C7374_101732</name>
</gene>
<feature type="transmembrane region" description="Helical" evidence="1">
    <location>
        <begin position="38"/>
        <end position="61"/>
    </location>
</feature>
<dbReference type="InterPro" id="IPR006696">
    <property type="entry name" value="DUF423"/>
</dbReference>
<evidence type="ECO:0000313" key="3">
    <source>
        <dbReference type="Proteomes" id="UP000249453"/>
    </source>
</evidence>
<keyword evidence="3" id="KW-1185">Reference proteome</keyword>
<keyword evidence="1" id="KW-1133">Transmembrane helix</keyword>
<comment type="caution">
    <text evidence="2">The sequence shown here is derived from an EMBL/GenBank/DDBJ whole genome shotgun (WGS) entry which is preliminary data.</text>
</comment>
<reference evidence="2 3" key="1">
    <citation type="submission" date="2018-06" db="EMBL/GenBank/DDBJ databases">
        <title>Genomic Encyclopedia of Type Strains, Phase IV (KMG-IV): sequencing the most valuable type-strain genomes for metagenomic binning, comparative biology and taxonomic classification.</title>
        <authorList>
            <person name="Goeker M."/>
        </authorList>
    </citation>
    <scope>NUCLEOTIDE SEQUENCE [LARGE SCALE GENOMIC DNA]</scope>
    <source>
        <strain evidence="2 3">DSM 26720</strain>
    </source>
</reference>
<dbReference type="EMBL" id="QLMK01000001">
    <property type="protein sequence ID" value="RAK34398.1"/>
    <property type="molecule type" value="Genomic_DNA"/>
</dbReference>